<protein>
    <submittedName>
        <fullName evidence="1">Uncharacterized protein</fullName>
    </submittedName>
</protein>
<dbReference type="Proteomes" id="UP001476798">
    <property type="component" value="Unassembled WGS sequence"/>
</dbReference>
<evidence type="ECO:0000313" key="2">
    <source>
        <dbReference type="Proteomes" id="UP001476798"/>
    </source>
</evidence>
<gene>
    <name evidence="1" type="ORF">GOODEAATRI_011045</name>
</gene>
<keyword evidence="2" id="KW-1185">Reference proteome</keyword>
<accession>A0ABV0PN08</accession>
<evidence type="ECO:0000313" key="1">
    <source>
        <dbReference type="EMBL" id="MEQ2184722.1"/>
    </source>
</evidence>
<name>A0ABV0PN08_9TELE</name>
<organism evidence="1 2">
    <name type="scientific">Goodea atripinnis</name>
    <dbReference type="NCBI Taxonomy" id="208336"/>
    <lineage>
        <taxon>Eukaryota</taxon>
        <taxon>Metazoa</taxon>
        <taxon>Chordata</taxon>
        <taxon>Craniata</taxon>
        <taxon>Vertebrata</taxon>
        <taxon>Euteleostomi</taxon>
        <taxon>Actinopterygii</taxon>
        <taxon>Neopterygii</taxon>
        <taxon>Teleostei</taxon>
        <taxon>Neoteleostei</taxon>
        <taxon>Acanthomorphata</taxon>
        <taxon>Ovalentaria</taxon>
        <taxon>Atherinomorphae</taxon>
        <taxon>Cyprinodontiformes</taxon>
        <taxon>Goodeidae</taxon>
        <taxon>Goodea</taxon>
    </lineage>
</organism>
<sequence>MLILFDQSTFSLKSYGILSCNSYIKARSVECATYCFSINIFYQLSCVFLGLNDAVCSLKLSNKPEFFTEQLHLYTDLFTNEVLSEGHCLHWILSKGTRLNGAEHKRMQQFYL</sequence>
<reference evidence="1 2" key="1">
    <citation type="submission" date="2021-06" db="EMBL/GenBank/DDBJ databases">
        <authorList>
            <person name="Palmer J.M."/>
        </authorList>
    </citation>
    <scope>NUCLEOTIDE SEQUENCE [LARGE SCALE GENOMIC DNA]</scope>
    <source>
        <strain evidence="1 2">GA_2019</strain>
        <tissue evidence="1">Muscle</tissue>
    </source>
</reference>
<comment type="caution">
    <text evidence="1">The sequence shown here is derived from an EMBL/GenBank/DDBJ whole genome shotgun (WGS) entry which is preliminary data.</text>
</comment>
<dbReference type="EMBL" id="JAHRIO010080630">
    <property type="protein sequence ID" value="MEQ2184722.1"/>
    <property type="molecule type" value="Genomic_DNA"/>
</dbReference>
<proteinExistence type="predicted"/>